<dbReference type="InterPro" id="IPR020471">
    <property type="entry name" value="AKR"/>
</dbReference>
<dbReference type="SUPFAM" id="SSF51430">
    <property type="entry name" value="NAD(P)-linked oxidoreductase"/>
    <property type="match status" value="1"/>
</dbReference>
<feature type="domain" description="NADP-dependent oxidoreductase" evidence="1">
    <location>
        <begin position="63"/>
        <end position="403"/>
    </location>
</feature>
<evidence type="ECO:0000313" key="2">
    <source>
        <dbReference type="EMBL" id="EEH57789.1"/>
    </source>
</evidence>
<name>C1MQY9_MICPC</name>
<dbReference type="CDD" id="cd19094">
    <property type="entry name" value="AKR_Tas-like"/>
    <property type="match status" value="1"/>
</dbReference>
<evidence type="ECO:0000259" key="1">
    <source>
        <dbReference type="Pfam" id="PF00248"/>
    </source>
</evidence>
<keyword evidence="3" id="KW-1185">Reference proteome</keyword>
<dbReference type="RefSeq" id="XP_003057838.1">
    <property type="nucleotide sequence ID" value="XM_003057792.1"/>
</dbReference>
<dbReference type="GO" id="GO:0016491">
    <property type="term" value="F:oxidoreductase activity"/>
    <property type="evidence" value="ECO:0007669"/>
    <property type="project" value="InterPro"/>
</dbReference>
<dbReference type="PRINTS" id="PR00069">
    <property type="entry name" value="ALDKETRDTASE"/>
</dbReference>
<dbReference type="KEGG" id="mpp:MICPUCDRAFT_57462"/>
<dbReference type="PANTHER" id="PTHR43364:SF17">
    <property type="entry name" value="ALDO KETO REDUCTASE"/>
    <property type="match status" value="1"/>
</dbReference>
<dbReference type="PANTHER" id="PTHR43364">
    <property type="entry name" value="NADH-SPECIFIC METHYLGLYOXAL REDUCTASE-RELATED"/>
    <property type="match status" value="1"/>
</dbReference>
<dbReference type="InterPro" id="IPR036812">
    <property type="entry name" value="NAD(P)_OxRdtase_dom_sf"/>
</dbReference>
<dbReference type="eggNOG" id="KOG1575">
    <property type="taxonomic scope" value="Eukaryota"/>
</dbReference>
<sequence>MAARAFTATLGRASLARSAPRVHSAFKSPSRSKRASTRVSMSTTHAALRKVPMGNADVLVTEVCLGTMTWGVQNTEAEAHEQLDYAIKTRGVNFIDTAEMYPVPSSAPGWKPGVTEEYIGTWLAKNPTLRKDVILATKVSGFNPQSETGGNRYVPPKPKADCRIDRESIHLACDASLRRLQTDYVDLYQLHWPDRYCPAFGNNVYDASKERPDSVPIEETVAALGELIAAGKIKHYGLSNETTFGVCEFVRVADKLGVQRPATIQNSFCLLHRSFETELAEACAPSNFNVGLLPWTPLAGGALSGKYLKGARPADARLTKYSKFMQRYLNAPSVEATEKYAAIAEKAGVSLATLALAWCKTRFYVTSTIIGATNMKQLEEDIDAFDETKVKLSEETLEAIDAVHFARRDPCMIP</sequence>
<dbReference type="InterPro" id="IPR023210">
    <property type="entry name" value="NADP_OxRdtase_dom"/>
</dbReference>
<accession>C1MQY9</accession>
<reference evidence="2 3" key="1">
    <citation type="journal article" date="2009" name="Science">
        <title>Green evolution and dynamic adaptations revealed by genomes of the marine picoeukaryotes Micromonas.</title>
        <authorList>
            <person name="Worden A.Z."/>
            <person name="Lee J.H."/>
            <person name="Mock T."/>
            <person name="Rouze P."/>
            <person name="Simmons M.P."/>
            <person name="Aerts A.L."/>
            <person name="Allen A.E."/>
            <person name="Cuvelier M.L."/>
            <person name="Derelle E."/>
            <person name="Everett M.V."/>
            <person name="Foulon E."/>
            <person name="Grimwood J."/>
            <person name="Gundlach H."/>
            <person name="Henrissat B."/>
            <person name="Napoli C."/>
            <person name="McDonald S.M."/>
            <person name="Parker M.S."/>
            <person name="Rombauts S."/>
            <person name="Salamov A."/>
            <person name="Von Dassow P."/>
            <person name="Badger J.H."/>
            <person name="Coutinho P.M."/>
            <person name="Demir E."/>
            <person name="Dubchak I."/>
            <person name="Gentemann C."/>
            <person name="Eikrem W."/>
            <person name="Gready J.E."/>
            <person name="John U."/>
            <person name="Lanier W."/>
            <person name="Lindquist E.A."/>
            <person name="Lucas S."/>
            <person name="Mayer K.F."/>
            <person name="Moreau H."/>
            <person name="Not F."/>
            <person name="Otillar R."/>
            <person name="Panaud O."/>
            <person name="Pangilinan J."/>
            <person name="Paulsen I."/>
            <person name="Piegu B."/>
            <person name="Poliakov A."/>
            <person name="Robbens S."/>
            <person name="Schmutz J."/>
            <person name="Toulza E."/>
            <person name="Wyss T."/>
            <person name="Zelensky A."/>
            <person name="Zhou K."/>
            <person name="Armbrust E.V."/>
            <person name="Bhattacharya D."/>
            <person name="Goodenough U.W."/>
            <person name="Van de Peer Y."/>
            <person name="Grigoriev I.V."/>
        </authorList>
    </citation>
    <scope>NUCLEOTIDE SEQUENCE [LARGE SCALE GENOMIC DNA]</scope>
    <source>
        <strain evidence="2 3">CCMP1545</strain>
    </source>
</reference>
<dbReference type="AlphaFoldDB" id="C1MQY9"/>
<dbReference type="STRING" id="564608.C1MQY9"/>
<dbReference type="Gene3D" id="3.20.20.100">
    <property type="entry name" value="NADP-dependent oxidoreductase domain"/>
    <property type="match status" value="1"/>
</dbReference>
<evidence type="ECO:0000313" key="3">
    <source>
        <dbReference type="Proteomes" id="UP000001876"/>
    </source>
</evidence>
<dbReference type="InterPro" id="IPR050523">
    <property type="entry name" value="AKR_Detox_Biosynth"/>
</dbReference>
<proteinExistence type="predicted"/>
<dbReference type="OrthoDB" id="2310150at2759"/>
<gene>
    <name evidence="2" type="ORF">MICPUCDRAFT_57462</name>
</gene>
<dbReference type="GeneID" id="9683651"/>
<dbReference type="OMA" id="YLPWSPL"/>
<dbReference type="Pfam" id="PF00248">
    <property type="entry name" value="Aldo_ket_red"/>
    <property type="match status" value="1"/>
</dbReference>
<dbReference type="Proteomes" id="UP000001876">
    <property type="component" value="Unassembled WGS sequence"/>
</dbReference>
<dbReference type="EMBL" id="GG663738">
    <property type="protein sequence ID" value="EEH57789.1"/>
    <property type="molecule type" value="Genomic_DNA"/>
</dbReference>
<organism evidence="3">
    <name type="scientific">Micromonas pusilla (strain CCMP1545)</name>
    <name type="common">Picoplanktonic green alga</name>
    <dbReference type="NCBI Taxonomy" id="564608"/>
    <lineage>
        <taxon>Eukaryota</taxon>
        <taxon>Viridiplantae</taxon>
        <taxon>Chlorophyta</taxon>
        <taxon>Mamiellophyceae</taxon>
        <taxon>Mamiellales</taxon>
        <taxon>Mamiellaceae</taxon>
        <taxon>Micromonas</taxon>
    </lineage>
</organism>
<protein>
    <submittedName>
        <fullName evidence="2">Predicted protein</fullName>
    </submittedName>
</protein>